<dbReference type="OrthoDB" id="594879at2"/>
<dbReference type="Pfam" id="PF11738">
    <property type="entry name" value="DUF3298"/>
    <property type="match status" value="1"/>
</dbReference>
<feature type="domain" description="DUF3298" evidence="1">
    <location>
        <begin position="303"/>
        <end position="371"/>
    </location>
</feature>
<reference evidence="3 4" key="1">
    <citation type="submission" date="2013-12" db="EMBL/GenBank/DDBJ databases">
        <authorList>
            <consortium name="DOE Joint Genome Institute"/>
            <person name="Eisen J."/>
            <person name="Huntemann M."/>
            <person name="Han J."/>
            <person name="Chen A."/>
            <person name="Kyrpides N."/>
            <person name="Mavromatis K."/>
            <person name="Markowitz V."/>
            <person name="Palaniappan K."/>
            <person name="Ivanova N."/>
            <person name="Schaumberg A."/>
            <person name="Pati A."/>
            <person name="Liolios K."/>
            <person name="Nordberg H.P."/>
            <person name="Cantor M.N."/>
            <person name="Hua S.X."/>
            <person name="Woyke T."/>
        </authorList>
    </citation>
    <scope>NUCLEOTIDE SEQUENCE [LARGE SCALE GENOMIC DNA]</scope>
    <source>
        <strain evidence="4">DSM 19437</strain>
    </source>
</reference>
<dbReference type="InterPro" id="IPR037126">
    <property type="entry name" value="PdaC/RsiV-like_sf"/>
</dbReference>
<dbReference type="AlphaFoldDB" id="W0EY93"/>
<gene>
    <name evidence="3" type="ORF">NIASO_12220</name>
</gene>
<dbReference type="Gene3D" id="3.90.640.20">
    <property type="entry name" value="Heat-shock cognate protein, ATPase"/>
    <property type="match status" value="1"/>
</dbReference>
<name>W0EY93_9BACT</name>
<evidence type="ECO:0000313" key="4">
    <source>
        <dbReference type="Proteomes" id="UP000003586"/>
    </source>
</evidence>
<dbReference type="RefSeq" id="WP_008585889.1">
    <property type="nucleotide sequence ID" value="NZ_CP007035.1"/>
</dbReference>
<feature type="domain" description="Deacetylase PdaC" evidence="2">
    <location>
        <begin position="202"/>
        <end position="277"/>
    </location>
</feature>
<dbReference type="KEGG" id="nso:NIASO_12220"/>
<dbReference type="eggNOG" id="ENOG502Z967">
    <property type="taxonomic scope" value="Bacteria"/>
</dbReference>
<organism evidence="3 4">
    <name type="scientific">Niabella soli DSM 19437</name>
    <dbReference type="NCBI Taxonomy" id="929713"/>
    <lineage>
        <taxon>Bacteria</taxon>
        <taxon>Pseudomonadati</taxon>
        <taxon>Bacteroidota</taxon>
        <taxon>Chitinophagia</taxon>
        <taxon>Chitinophagales</taxon>
        <taxon>Chitinophagaceae</taxon>
        <taxon>Niabella</taxon>
    </lineage>
</organism>
<dbReference type="STRING" id="929713.NIASO_12220"/>
<dbReference type="InterPro" id="IPR021729">
    <property type="entry name" value="DUF3298"/>
</dbReference>
<dbReference type="EMBL" id="CP007035">
    <property type="protein sequence ID" value="AHF15712.1"/>
    <property type="molecule type" value="Genomic_DNA"/>
</dbReference>
<evidence type="ECO:0008006" key="5">
    <source>
        <dbReference type="Google" id="ProtNLM"/>
    </source>
</evidence>
<sequence>MKRALLFFAVFAFIIHSCKNNDTKKGEPTAAEADSVNYYAQYTGTIGNIPVTLNLVKFGEGYSINYVAADKGSIVELRYQKDSLLKNDSLFFTAPGDLRRGLYGPENEIHFHLLLNAATITGSRISGDKKTNLPVLLKRDNHSIDFGPLVYIDSLRSDGFKKDTPTAHVSLVVLHPSGAASGGNWFNSVIKKEVLEELVTDSATTLQNSIVHYGKNFLQDFNDDIDTLKASNSGNDPVPYSLMHYNQQVHSNLVHNNNGYAVMSVSKYMYTGGAHGMFTQRFLCFDIPQKKALRLSDVLVMDSTQLESILEKQLREQYNIPADKPLTELLFDNRIALTQNFYFTSKGIGFLYQPYEIAAYAVGPINIWLPYTGLKPYLTPGFIQRMGI</sequence>
<dbReference type="InterPro" id="IPR025303">
    <property type="entry name" value="PdaC"/>
</dbReference>
<keyword evidence="4" id="KW-1185">Reference proteome</keyword>
<dbReference type="Proteomes" id="UP000003586">
    <property type="component" value="Chromosome"/>
</dbReference>
<dbReference type="HOGENOM" id="CLU_711391_0_0_10"/>
<protein>
    <recommendedName>
        <fullName evidence="5">DUF3298 domain-containing protein</fullName>
    </recommendedName>
</protein>
<evidence type="ECO:0000313" key="3">
    <source>
        <dbReference type="EMBL" id="AHF15712.1"/>
    </source>
</evidence>
<evidence type="ECO:0000259" key="2">
    <source>
        <dbReference type="Pfam" id="PF13739"/>
    </source>
</evidence>
<proteinExistence type="predicted"/>
<evidence type="ECO:0000259" key="1">
    <source>
        <dbReference type="Pfam" id="PF11738"/>
    </source>
</evidence>
<accession>W0EY93</accession>
<dbReference type="Gene3D" id="3.30.565.40">
    <property type="entry name" value="Fervidobacterium nodosum Rt17-B1 like"/>
    <property type="match status" value="1"/>
</dbReference>
<dbReference type="Pfam" id="PF13739">
    <property type="entry name" value="PdaC"/>
    <property type="match status" value="1"/>
</dbReference>